<keyword evidence="4" id="KW-1185">Reference proteome</keyword>
<feature type="transmembrane region" description="Helical" evidence="2">
    <location>
        <begin position="32"/>
        <end position="50"/>
    </location>
</feature>
<proteinExistence type="predicted"/>
<sequence length="132" mass="13560">MGGTEKHHGQPAGRSISARAGRTAPGYGDRRFPIPGALSVVATVLAAVASGLAGRWAAAAAAVIAALALVIWLGIYRRVNAPVNRELTAAAQDGRVPENARALQTRWDSVITARFTLQGIALAALCGVLALP</sequence>
<feature type="transmembrane region" description="Helical" evidence="2">
    <location>
        <begin position="56"/>
        <end position="75"/>
    </location>
</feature>
<comment type="caution">
    <text evidence="3">The sequence shown here is derived from an EMBL/GenBank/DDBJ whole genome shotgun (WGS) entry which is preliminary data.</text>
</comment>
<accession>A0A558A5F4</accession>
<keyword evidence="2" id="KW-1133">Transmembrane helix</keyword>
<dbReference type="Proteomes" id="UP000318578">
    <property type="component" value="Unassembled WGS sequence"/>
</dbReference>
<feature type="transmembrane region" description="Helical" evidence="2">
    <location>
        <begin position="111"/>
        <end position="131"/>
    </location>
</feature>
<evidence type="ECO:0000313" key="3">
    <source>
        <dbReference type="EMBL" id="TVT19493.1"/>
    </source>
</evidence>
<evidence type="ECO:0000313" key="4">
    <source>
        <dbReference type="Proteomes" id="UP000318578"/>
    </source>
</evidence>
<reference evidence="3 4" key="1">
    <citation type="submission" date="2019-07" db="EMBL/GenBank/DDBJ databases">
        <title>New species of Amycolatopsis and Streptomyces.</title>
        <authorList>
            <person name="Duangmal K."/>
            <person name="Teo W.F.A."/>
            <person name="Lipun K."/>
        </authorList>
    </citation>
    <scope>NUCLEOTIDE SEQUENCE [LARGE SCALE GENOMIC DNA]</scope>
    <source>
        <strain evidence="3 4">JCM 30562</strain>
    </source>
</reference>
<feature type="region of interest" description="Disordered" evidence="1">
    <location>
        <begin position="1"/>
        <end position="24"/>
    </location>
</feature>
<dbReference type="EMBL" id="VJZA01000046">
    <property type="protein sequence ID" value="TVT19493.1"/>
    <property type="molecule type" value="Genomic_DNA"/>
</dbReference>
<organism evidence="3 4">
    <name type="scientific">Amycolatopsis acidiphila</name>
    <dbReference type="NCBI Taxonomy" id="715473"/>
    <lineage>
        <taxon>Bacteria</taxon>
        <taxon>Bacillati</taxon>
        <taxon>Actinomycetota</taxon>
        <taxon>Actinomycetes</taxon>
        <taxon>Pseudonocardiales</taxon>
        <taxon>Pseudonocardiaceae</taxon>
        <taxon>Amycolatopsis</taxon>
    </lineage>
</organism>
<dbReference type="AlphaFoldDB" id="A0A558A5F4"/>
<keyword evidence="2" id="KW-0812">Transmembrane</keyword>
<keyword evidence="2" id="KW-0472">Membrane</keyword>
<gene>
    <name evidence="3" type="ORF">FNH06_23920</name>
</gene>
<evidence type="ECO:0000256" key="2">
    <source>
        <dbReference type="SAM" id="Phobius"/>
    </source>
</evidence>
<evidence type="ECO:0000256" key="1">
    <source>
        <dbReference type="SAM" id="MobiDB-lite"/>
    </source>
</evidence>
<protein>
    <submittedName>
        <fullName evidence="3">DUF1772 domain-containing protein</fullName>
    </submittedName>
</protein>
<dbReference type="OrthoDB" id="582955at2"/>
<name>A0A558A5F4_9PSEU</name>